<protein>
    <submittedName>
        <fullName evidence="1">Uncharacterized protein</fullName>
    </submittedName>
</protein>
<name>A0A7J8F9Z5_MOLMO</name>
<dbReference type="Proteomes" id="UP000550707">
    <property type="component" value="Unassembled WGS sequence"/>
</dbReference>
<dbReference type="AlphaFoldDB" id="A0A7J8F9Z5"/>
<reference evidence="1 2" key="1">
    <citation type="journal article" date="2020" name="Nature">
        <title>Six reference-quality genomes reveal evolution of bat adaptations.</title>
        <authorList>
            <person name="Jebb D."/>
            <person name="Huang Z."/>
            <person name="Pippel M."/>
            <person name="Hughes G.M."/>
            <person name="Lavrichenko K."/>
            <person name="Devanna P."/>
            <person name="Winkler S."/>
            <person name="Jermiin L.S."/>
            <person name="Skirmuntt E.C."/>
            <person name="Katzourakis A."/>
            <person name="Burkitt-Gray L."/>
            <person name="Ray D.A."/>
            <person name="Sullivan K.A.M."/>
            <person name="Roscito J.G."/>
            <person name="Kirilenko B.M."/>
            <person name="Davalos L.M."/>
            <person name="Corthals A.P."/>
            <person name="Power M.L."/>
            <person name="Jones G."/>
            <person name="Ransome R.D."/>
            <person name="Dechmann D.K.N."/>
            <person name="Locatelli A.G."/>
            <person name="Puechmaille S.J."/>
            <person name="Fedrigo O."/>
            <person name="Jarvis E.D."/>
            <person name="Hiller M."/>
            <person name="Vernes S.C."/>
            <person name="Myers E.W."/>
            <person name="Teeling E.C."/>
        </authorList>
    </citation>
    <scope>NUCLEOTIDE SEQUENCE [LARGE SCALE GENOMIC DNA]</scope>
    <source>
        <strain evidence="1">MMolMol1</strain>
        <tissue evidence="1">Muscle</tissue>
    </source>
</reference>
<evidence type="ECO:0000313" key="1">
    <source>
        <dbReference type="EMBL" id="KAF6444199.1"/>
    </source>
</evidence>
<keyword evidence="2" id="KW-1185">Reference proteome</keyword>
<dbReference type="InParanoid" id="A0A7J8F9Z5"/>
<sequence>MFLREASRENLSLPFLLSRGCLPPLAHGPALHLHRAPSQFLARWSHSLFLSLTRILLPPSHEDCCDDTGPIHTIQAHLPISASPTESHLQSPFCHIEVICSQVQGTSHGHIRQAIVHTVEGVSSARWSQS</sequence>
<gene>
    <name evidence="1" type="ORF">HJG59_008509</name>
</gene>
<evidence type="ECO:0000313" key="2">
    <source>
        <dbReference type="Proteomes" id="UP000550707"/>
    </source>
</evidence>
<dbReference type="EMBL" id="JACASF010000012">
    <property type="protein sequence ID" value="KAF6444199.1"/>
    <property type="molecule type" value="Genomic_DNA"/>
</dbReference>
<comment type="caution">
    <text evidence="1">The sequence shown here is derived from an EMBL/GenBank/DDBJ whole genome shotgun (WGS) entry which is preliminary data.</text>
</comment>
<accession>A0A7J8F9Z5</accession>
<proteinExistence type="predicted"/>
<organism evidence="1 2">
    <name type="scientific">Molossus molossus</name>
    <name type="common">Pallas' mastiff bat</name>
    <name type="synonym">Vespertilio molossus</name>
    <dbReference type="NCBI Taxonomy" id="27622"/>
    <lineage>
        <taxon>Eukaryota</taxon>
        <taxon>Metazoa</taxon>
        <taxon>Chordata</taxon>
        <taxon>Craniata</taxon>
        <taxon>Vertebrata</taxon>
        <taxon>Euteleostomi</taxon>
        <taxon>Mammalia</taxon>
        <taxon>Eutheria</taxon>
        <taxon>Laurasiatheria</taxon>
        <taxon>Chiroptera</taxon>
        <taxon>Yangochiroptera</taxon>
        <taxon>Molossidae</taxon>
        <taxon>Molossus</taxon>
    </lineage>
</organism>